<feature type="region of interest" description="Disordered" evidence="1">
    <location>
        <begin position="117"/>
        <end position="145"/>
    </location>
</feature>
<feature type="signal peptide" evidence="2">
    <location>
        <begin position="1"/>
        <end position="25"/>
    </location>
</feature>
<dbReference type="AlphaFoldDB" id="A0A011PBR0"/>
<gene>
    <name evidence="3" type="ORF">AW11_03708</name>
</gene>
<evidence type="ECO:0000256" key="2">
    <source>
        <dbReference type="SAM" id="SignalP"/>
    </source>
</evidence>
<sequence>MKAALKALAIALCVLAPLGTRDVLAADLKQHLIAAIDAPDGRSDGELSGRMAEFFKGQTRSPAPVRVQVTTLRKFAEAGCARLEATLIQDDVPTKDGKRIPLAVRYELNLCRDGQPPSEGIDLDAASRVLSGESPAAMMRESRPH</sequence>
<dbReference type="PATRIC" id="fig|1454004.3.peg.3815"/>
<dbReference type="eggNOG" id="ENOG50335NF">
    <property type="taxonomic scope" value="Bacteria"/>
</dbReference>
<evidence type="ECO:0000313" key="3">
    <source>
        <dbReference type="EMBL" id="EXI84986.1"/>
    </source>
</evidence>
<keyword evidence="2" id="KW-0732">Signal</keyword>
<name>A0A011PBR0_ACCRE</name>
<dbReference type="Proteomes" id="UP000022141">
    <property type="component" value="Unassembled WGS sequence"/>
</dbReference>
<reference evidence="3" key="1">
    <citation type="submission" date="2014-02" db="EMBL/GenBank/DDBJ databases">
        <title>Expanding our view of genomic diversity in Candidatus Accumulibacter clades.</title>
        <authorList>
            <person name="Skennerton C.T."/>
            <person name="Barr J.J."/>
            <person name="Slater F.R."/>
            <person name="Bond P.L."/>
            <person name="Tyson G.W."/>
        </authorList>
    </citation>
    <scope>NUCLEOTIDE SEQUENCE [LARGE SCALE GENOMIC DNA]</scope>
</reference>
<accession>A0A011PBR0</accession>
<protein>
    <submittedName>
        <fullName evidence="3">Uncharacterized protein</fullName>
    </submittedName>
</protein>
<evidence type="ECO:0000313" key="4">
    <source>
        <dbReference type="Proteomes" id="UP000022141"/>
    </source>
</evidence>
<keyword evidence="4" id="KW-1185">Reference proteome</keyword>
<comment type="caution">
    <text evidence="3">The sequence shown here is derived from an EMBL/GenBank/DDBJ whole genome shotgun (WGS) entry which is preliminary data.</text>
</comment>
<feature type="chain" id="PRO_5001461264" evidence="2">
    <location>
        <begin position="26"/>
        <end position="145"/>
    </location>
</feature>
<dbReference type="STRING" id="1454004.AW11_03708"/>
<organism evidence="3 4">
    <name type="scientific">Accumulibacter regalis</name>
    <dbReference type="NCBI Taxonomy" id="522306"/>
    <lineage>
        <taxon>Bacteria</taxon>
        <taxon>Pseudomonadati</taxon>
        <taxon>Pseudomonadota</taxon>
        <taxon>Betaproteobacteria</taxon>
        <taxon>Candidatus Accumulibacter</taxon>
    </lineage>
</organism>
<evidence type="ECO:0000256" key="1">
    <source>
        <dbReference type="SAM" id="MobiDB-lite"/>
    </source>
</evidence>
<proteinExistence type="predicted"/>
<dbReference type="EMBL" id="JEMY01000060">
    <property type="protein sequence ID" value="EXI84986.1"/>
    <property type="molecule type" value="Genomic_DNA"/>
</dbReference>